<dbReference type="EMBL" id="MPDP01000124">
    <property type="protein sequence ID" value="KAK1478522.1"/>
    <property type="molecule type" value="Genomic_DNA"/>
</dbReference>
<gene>
    <name evidence="1" type="ORF">CCUS01_04868</name>
</gene>
<dbReference type="AlphaFoldDB" id="A0AAI9Y6R9"/>
<sequence length="72" mass="8373">MLVPWRTRTLFTQRSSFRPARALPSTSLPVRTTVSILDTARRLILSRCSRVTILRLALPDGIRTRRLLTQRR</sequence>
<protein>
    <submittedName>
        <fullName evidence="1">Uncharacterized protein</fullName>
    </submittedName>
</protein>
<reference evidence="1" key="1">
    <citation type="submission" date="2016-11" db="EMBL/GenBank/DDBJ databases">
        <title>The genome sequence of Colletotrichum cuscutae.</title>
        <authorList>
            <person name="Baroncelli R."/>
        </authorList>
    </citation>
    <scope>NUCLEOTIDE SEQUENCE</scope>
    <source>
        <strain evidence="1">IMI 304802</strain>
    </source>
</reference>
<name>A0AAI9Y6R9_9PEZI</name>
<comment type="caution">
    <text evidence="1">The sequence shown here is derived from an EMBL/GenBank/DDBJ whole genome shotgun (WGS) entry which is preliminary data.</text>
</comment>
<keyword evidence="2" id="KW-1185">Reference proteome</keyword>
<organism evidence="1 2">
    <name type="scientific">Colletotrichum cuscutae</name>
    <dbReference type="NCBI Taxonomy" id="1209917"/>
    <lineage>
        <taxon>Eukaryota</taxon>
        <taxon>Fungi</taxon>
        <taxon>Dikarya</taxon>
        <taxon>Ascomycota</taxon>
        <taxon>Pezizomycotina</taxon>
        <taxon>Sordariomycetes</taxon>
        <taxon>Hypocreomycetidae</taxon>
        <taxon>Glomerellales</taxon>
        <taxon>Glomerellaceae</taxon>
        <taxon>Colletotrichum</taxon>
        <taxon>Colletotrichum acutatum species complex</taxon>
    </lineage>
</organism>
<dbReference type="Proteomes" id="UP001239213">
    <property type="component" value="Unassembled WGS sequence"/>
</dbReference>
<evidence type="ECO:0000313" key="1">
    <source>
        <dbReference type="EMBL" id="KAK1478522.1"/>
    </source>
</evidence>
<accession>A0AAI9Y6R9</accession>
<proteinExistence type="predicted"/>
<evidence type="ECO:0000313" key="2">
    <source>
        <dbReference type="Proteomes" id="UP001239213"/>
    </source>
</evidence>